<keyword evidence="2" id="KW-1185">Reference proteome</keyword>
<evidence type="ECO:0000313" key="1">
    <source>
        <dbReference type="EMBL" id="RSL47433.1"/>
    </source>
</evidence>
<accession>A0A428P331</accession>
<sequence length="284" mass="31648">MRNRTCMKQGCQDPPGFINLSSRYGSWRVLAIRDPNRQTCHQRERSRFNMVCEDKEPYPAPGFAPGKSSQPAAVGFLDLPGMVRDGIYKHALTVEHPVYLFQDFGSRVEAFAPDKPKWWIALLYTNRQISSEAKAALYANNNFHLMGNPQKHGALLQSFLGRIGSPNANSLSRLCIGFPVTEKAQGQPGSVIITQDSLQSLTLVREQCTALKILEMQLSKENSGLLAGAREEDAQLVRDALLRIDAQLKTISSVKKIVVRLYMKDVPSFVVDAMQGLEWVVLDG</sequence>
<gene>
    <name evidence="1" type="ORF">CEP51_015778</name>
</gene>
<comment type="caution">
    <text evidence="1">The sequence shown here is derived from an EMBL/GenBank/DDBJ whole genome shotgun (WGS) entry which is preliminary data.</text>
</comment>
<proteinExistence type="predicted"/>
<dbReference type="PANTHER" id="PTHR42085">
    <property type="entry name" value="F-BOX DOMAIN-CONTAINING PROTEIN"/>
    <property type="match status" value="1"/>
</dbReference>
<dbReference type="InterPro" id="IPR038883">
    <property type="entry name" value="AN11006-like"/>
</dbReference>
<reference evidence="1 2" key="1">
    <citation type="submission" date="2017-06" db="EMBL/GenBank/DDBJ databases">
        <title>Comparative genomic analysis of Ambrosia Fusariam Clade fungi.</title>
        <authorList>
            <person name="Stajich J.E."/>
            <person name="Carrillo J."/>
            <person name="Kijimoto T."/>
            <person name="Eskalen A."/>
            <person name="O'Donnell K."/>
            <person name="Kasson M."/>
        </authorList>
    </citation>
    <scope>NUCLEOTIDE SEQUENCE [LARGE SCALE GENOMIC DNA]</scope>
    <source>
        <strain evidence="1 2">NRRL62606</strain>
    </source>
</reference>
<name>A0A428P331_9HYPO</name>
<protein>
    <submittedName>
        <fullName evidence="1">Uncharacterized protein</fullName>
    </submittedName>
</protein>
<dbReference type="AlphaFoldDB" id="A0A428P331"/>
<dbReference type="EMBL" id="NKCL01000918">
    <property type="protein sequence ID" value="RSL47433.1"/>
    <property type="molecule type" value="Genomic_DNA"/>
</dbReference>
<evidence type="ECO:0000313" key="2">
    <source>
        <dbReference type="Proteomes" id="UP000287972"/>
    </source>
</evidence>
<organism evidence="1 2">
    <name type="scientific">Fusarium floridanum</name>
    <dbReference type="NCBI Taxonomy" id="1325733"/>
    <lineage>
        <taxon>Eukaryota</taxon>
        <taxon>Fungi</taxon>
        <taxon>Dikarya</taxon>
        <taxon>Ascomycota</taxon>
        <taxon>Pezizomycotina</taxon>
        <taxon>Sordariomycetes</taxon>
        <taxon>Hypocreomycetidae</taxon>
        <taxon>Hypocreales</taxon>
        <taxon>Nectriaceae</taxon>
        <taxon>Fusarium</taxon>
        <taxon>Fusarium solani species complex</taxon>
    </lineage>
</organism>
<dbReference type="Proteomes" id="UP000287972">
    <property type="component" value="Unassembled WGS sequence"/>
</dbReference>
<dbReference type="PANTHER" id="PTHR42085:SF8">
    <property type="entry name" value="F-BOX DOMAIN-CONTAINING PROTEIN"/>
    <property type="match status" value="1"/>
</dbReference>